<protein>
    <submittedName>
        <fullName evidence="2">Uncharacterized protein</fullName>
    </submittedName>
</protein>
<dbReference type="EMBL" id="MHSZ01000032">
    <property type="protein sequence ID" value="OHA52377.1"/>
    <property type="molecule type" value="Genomic_DNA"/>
</dbReference>
<feature type="transmembrane region" description="Helical" evidence="1">
    <location>
        <begin position="400"/>
        <end position="419"/>
    </location>
</feature>
<feature type="transmembrane region" description="Helical" evidence="1">
    <location>
        <begin position="425"/>
        <end position="447"/>
    </location>
</feature>
<proteinExistence type="predicted"/>
<dbReference type="AlphaFoldDB" id="A0A1G2PVN2"/>
<feature type="transmembrane region" description="Helical" evidence="1">
    <location>
        <begin position="459"/>
        <end position="480"/>
    </location>
</feature>
<keyword evidence="1" id="KW-0472">Membrane</keyword>
<reference evidence="2 3" key="1">
    <citation type="journal article" date="2016" name="Nat. Commun.">
        <title>Thousands of microbial genomes shed light on interconnected biogeochemical processes in an aquifer system.</title>
        <authorList>
            <person name="Anantharaman K."/>
            <person name="Brown C.T."/>
            <person name="Hug L.A."/>
            <person name="Sharon I."/>
            <person name="Castelle C.J."/>
            <person name="Probst A.J."/>
            <person name="Thomas B.C."/>
            <person name="Singh A."/>
            <person name="Wilkins M.J."/>
            <person name="Karaoz U."/>
            <person name="Brodie E.L."/>
            <person name="Williams K.H."/>
            <person name="Hubbard S.S."/>
            <person name="Banfield J.F."/>
        </authorList>
    </citation>
    <scope>NUCLEOTIDE SEQUENCE [LARGE SCALE GENOMIC DNA]</scope>
</reference>
<feature type="transmembrane region" description="Helical" evidence="1">
    <location>
        <begin position="306"/>
        <end position="326"/>
    </location>
</feature>
<feature type="transmembrane region" description="Helical" evidence="1">
    <location>
        <begin position="492"/>
        <end position="512"/>
    </location>
</feature>
<organism evidence="2 3">
    <name type="scientific">Candidatus Terrybacteria bacterium RIFCSPLOWO2_01_FULL_58_14</name>
    <dbReference type="NCBI Taxonomy" id="1802369"/>
    <lineage>
        <taxon>Bacteria</taxon>
        <taxon>Candidatus Terryibacteriota</taxon>
    </lineage>
</organism>
<evidence type="ECO:0000313" key="3">
    <source>
        <dbReference type="Proteomes" id="UP000177865"/>
    </source>
</evidence>
<gene>
    <name evidence="2" type="ORF">A2991_03055</name>
</gene>
<accession>A0A1G2PVN2</accession>
<keyword evidence="1" id="KW-1133">Transmembrane helix</keyword>
<feature type="transmembrane region" description="Helical" evidence="1">
    <location>
        <begin position="332"/>
        <end position="359"/>
    </location>
</feature>
<dbReference type="Proteomes" id="UP000177865">
    <property type="component" value="Unassembled WGS sequence"/>
</dbReference>
<evidence type="ECO:0000313" key="2">
    <source>
        <dbReference type="EMBL" id="OHA52377.1"/>
    </source>
</evidence>
<sequence length="529" mass="58802">MNDPSRPFSIFTERIRSARGLQYRGDLDAPLIEVDEAMRTIAGFYERTRNTLEYGEADFLRQRAIERSLRRMLGFGSATLPVRAGDEGKALEFLRELVRAGYLPNAALPETIALPVGRTITRFLALSAIVNPLFHDELLRFTVFTIEDVIFPRRAAAHSAMVAFVLATCETRLKWPQIAFSDPSHRAFLFAAAHRAVLNAGTDRILAAFLGDALPALREDGIEDPELLARDFESVLTVAKRTIAHPRTEQYARVIRRFAAAFRALDAVVFTAVDDGITPHDTLELERRIDEAVAVRIADARRKMRVAAVRATLYVFFTKMLVGLGIELPYDYFFLAHFAAQPFLINLLFPPALMFLVAFSARPPKAAVADRIVDEALRIAAGTDSLGHARLPRKRGPLRLGLFIIATGLLSGGALTLIVRGLALLGFSPVAMVVFLAFLSLVSVFAWRVRKPLRELAVSGGRGVLGTILEIFAFPFLALGRILSDGLASFNVFLFLLDVFIEAPLKFLFAAAEDWIAFLREKREEMIEE</sequence>
<comment type="caution">
    <text evidence="2">The sequence shown here is derived from an EMBL/GenBank/DDBJ whole genome shotgun (WGS) entry which is preliminary data.</text>
</comment>
<keyword evidence="1" id="KW-0812">Transmembrane</keyword>
<name>A0A1G2PVN2_9BACT</name>
<evidence type="ECO:0000256" key="1">
    <source>
        <dbReference type="SAM" id="Phobius"/>
    </source>
</evidence>